<keyword evidence="3" id="KW-1185">Reference proteome</keyword>
<sequence>MENADVKGKAKIDGNRARNLQLHDEGSNIDARRRKISCCCRGQEEAHASESSSSDSITAANTTETDRNVGGSTSGGGGHNEGESEGGVEMRAPFPGGPLDGALLKRFKDHVALAIWSNEEHPVLKCINHGAQIQE</sequence>
<name>A0AAP0HL10_9MAGN</name>
<feature type="compositionally biased region" description="Low complexity" evidence="1">
    <location>
        <begin position="49"/>
        <end position="63"/>
    </location>
</feature>
<reference evidence="2 3" key="1">
    <citation type="submission" date="2024-01" db="EMBL/GenBank/DDBJ databases">
        <title>Genome assemblies of Stephania.</title>
        <authorList>
            <person name="Yang L."/>
        </authorList>
    </citation>
    <scope>NUCLEOTIDE SEQUENCE [LARGE SCALE GENOMIC DNA]</scope>
    <source>
        <strain evidence="2">JXDWG</strain>
        <tissue evidence="2">Leaf</tissue>
    </source>
</reference>
<organism evidence="2 3">
    <name type="scientific">Stephania cephalantha</name>
    <dbReference type="NCBI Taxonomy" id="152367"/>
    <lineage>
        <taxon>Eukaryota</taxon>
        <taxon>Viridiplantae</taxon>
        <taxon>Streptophyta</taxon>
        <taxon>Embryophyta</taxon>
        <taxon>Tracheophyta</taxon>
        <taxon>Spermatophyta</taxon>
        <taxon>Magnoliopsida</taxon>
        <taxon>Ranunculales</taxon>
        <taxon>Menispermaceae</taxon>
        <taxon>Menispermoideae</taxon>
        <taxon>Cissampelideae</taxon>
        <taxon>Stephania</taxon>
    </lineage>
</organism>
<protein>
    <submittedName>
        <fullName evidence="2">Uncharacterized protein</fullName>
    </submittedName>
</protein>
<dbReference type="EMBL" id="JBBNAG010000012">
    <property type="protein sequence ID" value="KAK9088602.1"/>
    <property type="molecule type" value="Genomic_DNA"/>
</dbReference>
<comment type="caution">
    <text evidence="2">The sequence shown here is derived from an EMBL/GenBank/DDBJ whole genome shotgun (WGS) entry which is preliminary data.</text>
</comment>
<evidence type="ECO:0000256" key="1">
    <source>
        <dbReference type="SAM" id="MobiDB-lite"/>
    </source>
</evidence>
<gene>
    <name evidence="2" type="ORF">Scep_027684</name>
</gene>
<dbReference type="AlphaFoldDB" id="A0AAP0HL10"/>
<evidence type="ECO:0000313" key="3">
    <source>
        <dbReference type="Proteomes" id="UP001419268"/>
    </source>
</evidence>
<accession>A0AAP0HL10</accession>
<proteinExistence type="predicted"/>
<feature type="region of interest" description="Disordered" evidence="1">
    <location>
        <begin position="41"/>
        <end position="101"/>
    </location>
</feature>
<dbReference type="Proteomes" id="UP001419268">
    <property type="component" value="Unassembled WGS sequence"/>
</dbReference>
<evidence type="ECO:0000313" key="2">
    <source>
        <dbReference type="EMBL" id="KAK9088602.1"/>
    </source>
</evidence>